<keyword evidence="2" id="KW-1185">Reference proteome</keyword>
<dbReference type="Proteomes" id="UP001342631">
    <property type="component" value="Unassembled WGS sequence"/>
</dbReference>
<comment type="caution">
    <text evidence="1">The sequence shown here is derived from an EMBL/GenBank/DDBJ whole genome shotgun (WGS) entry which is preliminary data.</text>
</comment>
<evidence type="ECO:0000313" key="1">
    <source>
        <dbReference type="EMBL" id="GMU08814.1"/>
    </source>
</evidence>
<reference evidence="1 2" key="1">
    <citation type="journal article" date="2024" name="Arch. Microbiol.">
        <title>Corallococcus caeni sp. nov., a novel myxobacterium isolated from activated sludge.</title>
        <authorList>
            <person name="Tomita S."/>
            <person name="Nakai R."/>
            <person name="Kuroda K."/>
            <person name="Kurashita H."/>
            <person name="Hatamoto M."/>
            <person name="Yamaguchi T."/>
            <person name="Narihiro T."/>
        </authorList>
    </citation>
    <scope>NUCLEOTIDE SEQUENCE [LARGE SCALE GENOMIC DNA]</scope>
    <source>
        <strain evidence="1 2">NO1</strain>
    </source>
</reference>
<organism evidence="1 2">
    <name type="scientific">Corallococcus caeni</name>
    <dbReference type="NCBI Taxonomy" id="3082388"/>
    <lineage>
        <taxon>Bacteria</taxon>
        <taxon>Pseudomonadati</taxon>
        <taxon>Myxococcota</taxon>
        <taxon>Myxococcia</taxon>
        <taxon>Myxococcales</taxon>
        <taxon>Cystobacterineae</taxon>
        <taxon>Myxococcaceae</taxon>
        <taxon>Corallococcus</taxon>
    </lineage>
</organism>
<dbReference type="EMBL" id="BTTX01000005">
    <property type="protein sequence ID" value="GMU08814.1"/>
    <property type="molecule type" value="Genomic_DNA"/>
</dbReference>
<accession>A0ABQ6QXS1</accession>
<name>A0ABQ6QXS1_9BACT</name>
<evidence type="ECO:0000313" key="2">
    <source>
        <dbReference type="Proteomes" id="UP001342631"/>
    </source>
</evidence>
<protein>
    <recommendedName>
        <fullName evidence="3">DUF3006 domain-containing protein</fullName>
    </recommendedName>
</protein>
<gene>
    <name evidence="1" type="ORF">ASNO1_50670</name>
</gene>
<evidence type="ECO:0008006" key="3">
    <source>
        <dbReference type="Google" id="ProtNLM"/>
    </source>
</evidence>
<proteinExistence type="predicted"/>
<dbReference type="Pfam" id="PF11213">
    <property type="entry name" value="DUF3006"/>
    <property type="match status" value="1"/>
</dbReference>
<sequence length="94" mass="10114">MRHGRGLVMGAGVLLALGTSPVRVEVLEDTRAQVVRADGGQACTVERWRLPPGAREGDVVVDGRLDPERTEALRREVARKRAALAVPLPPGLEL</sequence>
<dbReference type="InterPro" id="IPR021377">
    <property type="entry name" value="DUF3006"/>
</dbReference>